<organism evidence="1 2">
    <name type="scientific">Nocardioides massiliensis</name>
    <dbReference type="NCBI Taxonomy" id="1325935"/>
    <lineage>
        <taxon>Bacteria</taxon>
        <taxon>Bacillati</taxon>
        <taxon>Actinomycetota</taxon>
        <taxon>Actinomycetes</taxon>
        <taxon>Propionibacteriales</taxon>
        <taxon>Nocardioidaceae</taxon>
        <taxon>Nocardioides</taxon>
    </lineage>
</organism>
<comment type="caution">
    <text evidence="1">The sequence shown here is derived from an EMBL/GenBank/DDBJ whole genome shotgun (WGS) entry which is preliminary data.</text>
</comment>
<proteinExistence type="predicted"/>
<name>A0ABT9NSJ0_9ACTN</name>
<keyword evidence="2" id="KW-1185">Reference proteome</keyword>
<dbReference type="EMBL" id="JAUSQM010000001">
    <property type="protein sequence ID" value="MDP9823391.1"/>
    <property type="molecule type" value="Genomic_DNA"/>
</dbReference>
<dbReference type="Proteomes" id="UP001240447">
    <property type="component" value="Unassembled WGS sequence"/>
</dbReference>
<reference evidence="1 2" key="1">
    <citation type="submission" date="2023-07" db="EMBL/GenBank/DDBJ databases">
        <title>Sequencing the genomes of 1000 actinobacteria strains.</title>
        <authorList>
            <person name="Klenk H.-P."/>
        </authorList>
    </citation>
    <scope>NUCLEOTIDE SEQUENCE [LARGE SCALE GENOMIC DNA]</scope>
    <source>
        <strain evidence="1 2">GD13</strain>
    </source>
</reference>
<sequence length="377" mass="41661">MLTDTDRAALVAVADAEARGDIDEAAALASSVLLLAGSLHADRLRQLAWLGDEAPGWMWSRWMTLQVRRPLWSDVPERSLGTPEFERTIEVAYPDGVPVDRMNGWPPEIFVPMMFERDWVLRQLTVYDSGALADFVAHRAGERLLRRADAPAEWAVAPMGGYRLDARWKDTLRVTDLATGERHDVLDLGAAYEQPPGQHVLSRLVPTSAGPGTMFEWRPLPVDVRTAQRVADAPDAWTDVVGEHARDGLLPDMFSLMDDDTELLADLPLHTWLAGVDSADIEGLPQSEDGEIAWTDVAAVALERVLFASPHVVTMLTDIRPALWALVLRPDLEPHIRTHLSGPAFDPGWRALASLLPEPARTVCLRYAEPFPTQCAG</sequence>
<gene>
    <name evidence="1" type="ORF">J2S59_003200</name>
</gene>
<dbReference type="RefSeq" id="WP_068124463.1">
    <property type="nucleotide sequence ID" value="NZ_CCXJ01000719.1"/>
</dbReference>
<evidence type="ECO:0000313" key="1">
    <source>
        <dbReference type="EMBL" id="MDP9823391.1"/>
    </source>
</evidence>
<accession>A0ABT9NSJ0</accession>
<evidence type="ECO:0000313" key="2">
    <source>
        <dbReference type="Proteomes" id="UP001240447"/>
    </source>
</evidence>
<protein>
    <submittedName>
        <fullName evidence="1">Uncharacterized protein</fullName>
    </submittedName>
</protein>